<evidence type="ECO:0000256" key="1">
    <source>
        <dbReference type="SAM" id="MobiDB-lite"/>
    </source>
</evidence>
<feature type="region of interest" description="Disordered" evidence="1">
    <location>
        <begin position="226"/>
        <end position="250"/>
    </location>
</feature>
<reference evidence="2 3" key="1">
    <citation type="journal article" date="2020" name="bioRxiv">
        <title>Sequence and annotation of 42 cannabis genomes reveals extensive copy number variation in cannabinoid synthesis and pathogen resistance genes.</title>
        <authorList>
            <person name="Mckernan K.J."/>
            <person name="Helbert Y."/>
            <person name="Kane L.T."/>
            <person name="Ebling H."/>
            <person name="Zhang L."/>
            <person name="Liu B."/>
            <person name="Eaton Z."/>
            <person name="Mclaughlin S."/>
            <person name="Kingan S."/>
            <person name="Baybayan P."/>
            <person name="Concepcion G."/>
            <person name="Jordan M."/>
            <person name="Riva A."/>
            <person name="Barbazuk W."/>
            <person name="Harkins T."/>
        </authorList>
    </citation>
    <scope>NUCLEOTIDE SEQUENCE [LARGE SCALE GENOMIC DNA]</scope>
    <source>
        <strain evidence="3">cv. Jamaican Lion 4</strain>
        <tissue evidence="2">Leaf</tissue>
    </source>
</reference>
<name>A0A7J6IAL8_CANSA</name>
<sequence>MVELGAASEFLSSQLQCNVVYRKQGFDLDKCQWSFRINFFFQLQQILQEISPLTNPFQPLSNQVLEHHIKSKSQLSHLLSHPLQIKPSQTRIKIRHIRLTQKLSYLRNNLPKLRTQLISLLSLHRPTPKHIRNHIQNGQKHLFPNSDWRPDPTVKVPDCLPNLPTPELVDGVQGSVAEHLENADFSEHTPFGTVRGPCYVVSAIGDETTGDWDVAVGENDVVVWSSGSRDRRLPSKGNPRGPGGNGGEARLDRNLRYMNRRRTTAAAERVKNTRLKLSSVKKLSEAISDQNSCSENCQKPLSWWGWMPPLADELCCLPLEAAAATAATAAA</sequence>
<accession>A0A7J6IAL8</accession>
<proteinExistence type="predicted"/>
<keyword evidence="3" id="KW-1185">Reference proteome</keyword>
<dbReference type="Proteomes" id="UP000583929">
    <property type="component" value="Unassembled WGS sequence"/>
</dbReference>
<comment type="caution">
    <text evidence="2">The sequence shown here is derived from an EMBL/GenBank/DDBJ whole genome shotgun (WGS) entry which is preliminary data.</text>
</comment>
<gene>
    <name evidence="2" type="ORF">G4B88_014505</name>
</gene>
<organism evidence="2 3">
    <name type="scientific">Cannabis sativa</name>
    <name type="common">Hemp</name>
    <name type="synonym">Marijuana</name>
    <dbReference type="NCBI Taxonomy" id="3483"/>
    <lineage>
        <taxon>Eukaryota</taxon>
        <taxon>Viridiplantae</taxon>
        <taxon>Streptophyta</taxon>
        <taxon>Embryophyta</taxon>
        <taxon>Tracheophyta</taxon>
        <taxon>Spermatophyta</taxon>
        <taxon>Magnoliopsida</taxon>
        <taxon>eudicotyledons</taxon>
        <taxon>Gunneridae</taxon>
        <taxon>Pentapetalae</taxon>
        <taxon>rosids</taxon>
        <taxon>fabids</taxon>
        <taxon>Rosales</taxon>
        <taxon>Cannabaceae</taxon>
        <taxon>Cannabis</taxon>
    </lineage>
</organism>
<evidence type="ECO:0000313" key="3">
    <source>
        <dbReference type="Proteomes" id="UP000583929"/>
    </source>
</evidence>
<protein>
    <submittedName>
        <fullName evidence="2">Uncharacterized protein</fullName>
    </submittedName>
</protein>
<dbReference type="AlphaFoldDB" id="A0A7J6IAL8"/>
<evidence type="ECO:0000313" key="2">
    <source>
        <dbReference type="EMBL" id="KAF4404049.1"/>
    </source>
</evidence>
<dbReference type="EMBL" id="JAATIQ010000002">
    <property type="protein sequence ID" value="KAF4404049.1"/>
    <property type="molecule type" value="Genomic_DNA"/>
</dbReference>